<feature type="region of interest" description="Disordered" evidence="1">
    <location>
        <begin position="348"/>
        <end position="377"/>
    </location>
</feature>
<feature type="compositionally biased region" description="Basic and acidic residues" evidence="1">
    <location>
        <begin position="654"/>
        <end position="665"/>
    </location>
</feature>
<name>A0AAD2JNI2_9STRA</name>
<feature type="compositionally biased region" description="Basic and acidic residues" evidence="1">
    <location>
        <begin position="351"/>
        <end position="377"/>
    </location>
</feature>
<evidence type="ECO:0000256" key="1">
    <source>
        <dbReference type="SAM" id="MobiDB-lite"/>
    </source>
</evidence>
<dbReference type="AlphaFoldDB" id="A0AAD2JNI2"/>
<feature type="region of interest" description="Disordered" evidence="1">
    <location>
        <begin position="510"/>
        <end position="535"/>
    </location>
</feature>
<gene>
    <name evidence="2" type="ORF">CYCCA115_LOCUS22485</name>
</gene>
<evidence type="ECO:0000313" key="3">
    <source>
        <dbReference type="Proteomes" id="UP001295423"/>
    </source>
</evidence>
<feature type="compositionally biased region" description="Basic residues" evidence="1">
    <location>
        <begin position="567"/>
        <end position="578"/>
    </location>
</feature>
<reference evidence="2" key="1">
    <citation type="submission" date="2023-08" db="EMBL/GenBank/DDBJ databases">
        <authorList>
            <person name="Audoor S."/>
            <person name="Bilcke G."/>
        </authorList>
    </citation>
    <scope>NUCLEOTIDE SEQUENCE</scope>
</reference>
<accession>A0AAD2JNI2</accession>
<organism evidence="2 3">
    <name type="scientific">Cylindrotheca closterium</name>
    <dbReference type="NCBI Taxonomy" id="2856"/>
    <lineage>
        <taxon>Eukaryota</taxon>
        <taxon>Sar</taxon>
        <taxon>Stramenopiles</taxon>
        <taxon>Ochrophyta</taxon>
        <taxon>Bacillariophyta</taxon>
        <taxon>Bacillariophyceae</taxon>
        <taxon>Bacillariophycidae</taxon>
        <taxon>Bacillariales</taxon>
        <taxon>Bacillariaceae</taxon>
        <taxon>Cylindrotheca</taxon>
    </lineage>
</organism>
<sequence>MLPYHLRVPVYGKQNEHIKRSAAEEKAVAARGGPVQVAIEEDILLLQAKYVNQLLAKKQRENQHDEEGFAFLIFRELFAHSKVAMLHLLLPKSSCDKEAYSQLIYAACLQVFRKAFSATNGAEISLENSGFSLFCLYALYETNPLPREMQSPFELLSMGLQGDENYKALYRRVFRQNIRIDHGHYSFLLQLRHLCLARIDACGKRLFGHRSHYQSSDDPLHAHDTFKCNCAIAKDTIHIMNLLVTRWDYCDYTGPVGLEGLAGHSDYVSTESTKNASDPIETTTSSPEPLSAVLKKALQAYQHRVREIQVPAGRTHTATKVRKSLEDFFASTRNDPLSQVEARLFGTGGFDHQDTQEASRNDMHPSRNNSKESDETNSRVFVAGEKHATGNKNADATLPSFKSVIPPGLQDETKNYLHRALGALFERQLPFLETTALIGGDSTDDVSSVGFGGISVATGGGRNALQALLSKANIRKGVPSRVGAANNTNEVQRNNSAMQFLTADNALMNDEVESDGDDSDVSNLSLSDYEDDDDKFDDASVATSAAGKQALSSLLNQVKKSQTQSRKPARAKKRHSLSKRSTPTAVKAVMKLQDSADTVSVSTSVGGGQNALATLLGTAQPRDRDSASAKRANAGRNSKGARGSQTRKSKRVRVSKESTTERDELSMASSIGHGQNALGDLLRQARDTKHGSLRSPSDGGSSASSVGAGRGALSTLLAHSGEKKVSSEDTSEDTSELASLAASSMGQGQGALNSLMLLTQSSAQQEDDADSVSVATSIGAGRGALDILLKQTGQTSDDEGSDS</sequence>
<keyword evidence="3" id="KW-1185">Reference proteome</keyword>
<feature type="compositionally biased region" description="Low complexity" evidence="1">
    <location>
        <begin position="693"/>
        <end position="708"/>
    </location>
</feature>
<feature type="region of interest" description="Disordered" evidence="1">
    <location>
        <begin position="720"/>
        <end position="746"/>
    </location>
</feature>
<protein>
    <submittedName>
        <fullName evidence="2">Uncharacterized protein</fullName>
    </submittedName>
</protein>
<feature type="region of interest" description="Disordered" evidence="1">
    <location>
        <begin position="616"/>
        <end position="675"/>
    </location>
</feature>
<evidence type="ECO:0000313" key="2">
    <source>
        <dbReference type="EMBL" id="CAJ1966899.1"/>
    </source>
</evidence>
<comment type="caution">
    <text evidence="2">The sequence shown here is derived from an EMBL/GenBank/DDBJ whole genome shotgun (WGS) entry which is preliminary data.</text>
</comment>
<feature type="region of interest" description="Disordered" evidence="1">
    <location>
        <begin position="688"/>
        <end position="708"/>
    </location>
</feature>
<feature type="compositionally biased region" description="Polar residues" evidence="1">
    <location>
        <begin position="557"/>
        <end position="566"/>
    </location>
</feature>
<dbReference type="EMBL" id="CAKOGP040002313">
    <property type="protein sequence ID" value="CAJ1966899.1"/>
    <property type="molecule type" value="Genomic_DNA"/>
</dbReference>
<dbReference type="Proteomes" id="UP001295423">
    <property type="component" value="Unassembled WGS sequence"/>
</dbReference>
<feature type="compositionally biased region" description="Acidic residues" evidence="1">
    <location>
        <begin position="510"/>
        <end position="520"/>
    </location>
</feature>
<proteinExistence type="predicted"/>
<feature type="region of interest" description="Disordered" evidence="1">
    <location>
        <begin position="557"/>
        <end position="585"/>
    </location>
</feature>